<dbReference type="EMBL" id="CWKI01000009">
    <property type="protein sequence ID" value="CTR08885.1"/>
    <property type="molecule type" value="Genomic_DNA"/>
</dbReference>
<dbReference type="InterPro" id="IPR002893">
    <property type="entry name" value="Znf_MYND"/>
</dbReference>
<evidence type="ECO:0000256" key="3">
    <source>
        <dbReference type="ARBA" id="ARBA00022833"/>
    </source>
</evidence>
<feature type="non-terminal residue" evidence="5">
    <location>
        <position position="1"/>
    </location>
</feature>
<reference evidence="5 6" key="1">
    <citation type="submission" date="2015-07" db="EMBL/GenBank/DDBJ databases">
        <authorList>
            <person name="Cajimat M.N.B."/>
            <person name="Milazzo M.L."/>
            <person name="Fulhorst C.F."/>
        </authorList>
    </citation>
    <scope>NUCLEOTIDE SEQUENCE [LARGE SCALE GENOMIC DNA]</scope>
    <source>
        <strain evidence="5">Single colony</strain>
    </source>
</reference>
<dbReference type="Pfam" id="PF01753">
    <property type="entry name" value="zf-MYND"/>
    <property type="match status" value="1"/>
</dbReference>
<dbReference type="SUPFAM" id="SSF144232">
    <property type="entry name" value="HIT/MYND zinc finger-like"/>
    <property type="match status" value="1"/>
</dbReference>
<dbReference type="Gene3D" id="6.10.140.2220">
    <property type="match status" value="1"/>
</dbReference>
<keyword evidence="6" id="KW-1185">Reference proteome</keyword>
<keyword evidence="3" id="KW-0862">Zinc</keyword>
<evidence type="ECO:0000313" key="5">
    <source>
        <dbReference type="EMBL" id="CTR08885.1"/>
    </source>
</evidence>
<keyword evidence="1" id="KW-0479">Metal-binding</keyword>
<keyword evidence="2" id="KW-0863">Zinc-finger</keyword>
<accession>A0A0K3CKC6</accession>
<evidence type="ECO:0000256" key="1">
    <source>
        <dbReference type="ARBA" id="ARBA00022723"/>
    </source>
</evidence>
<gene>
    <name evidence="5" type="primary">FGENESH: predicted gene_9.92</name>
    <name evidence="5" type="ORF">BN2166_0047460</name>
</gene>
<dbReference type="AlphaFoldDB" id="A0A0K3CKC6"/>
<proteinExistence type="predicted"/>
<protein>
    <submittedName>
        <fullName evidence="5">FGENESH: predicted gene_9.92 protein</fullName>
    </submittedName>
</protein>
<dbReference type="GO" id="GO:0008270">
    <property type="term" value="F:zinc ion binding"/>
    <property type="evidence" value="ECO:0007669"/>
    <property type="project" value="UniProtKB-KW"/>
</dbReference>
<organism evidence="5 6">
    <name type="scientific">Rhodotorula toruloides</name>
    <name type="common">Yeast</name>
    <name type="synonym">Rhodosporidium toruloides</name>
    <dbReference type="NCBI Taxonomy" id="5286"/>
    <lineage>
        <taxon>Eukaryota</taxon>
        <taxon>Fungi</taxon>
        <taxon>Dikarya</taxon>
        <taxon>Basidiomycota</taxon>
        <taxon>Pucciniomycotina</taxon>
        <taxon>Microbotryomycetes</taxon>
        <taxon>Sporidiobolales</taxon>
        <taxon>Sporidiobolaceae</taxon>
        <taxon>Rhodotorula</taxon>
    </lineage>
</organism>
<feature type="non-terminal residue" evidence="5">
    <location>
        <position position="283"/>
    </location>
</feature>
<evidence type="ECO:0000256" key="2">
    <source>
        <dbReference type="ARBA" id="ARBA00022771"/>
    </source>
</evidence>
<evidence type="ECO:0000313" key="6">
    <source>
        <dbReference type="Proteomes" id="UP000199069"/>
    </source>
</evidence>
<dbReference type="Proteomes" id="UP000199069">
    <property type="component" value="Unassembled WGS sequence"/>
</dbReference>
<evidence type="ECO:0000259" key="4">
    <source>
        <dbReference type="Pfam" id="PF01753"/>
    </source>
</evidence>
<feature type="domain" description="MYND-type" evidence="4">
    <location>
        <begin position="41"/>
        <end position="81"/>
    </location>
</feature>
<name>A0A0K3CKC6_RHOTO</name>
<sequence length="283" mass="31693">PAPTPSLALYSFISPRPSSSTILHHLDPQVHAMTSNAIGRCLVCYAETKNRCSRCKGAGVDLFFCSPEHQKLAWPGHRIFCGPNAFPLLFSYLTDAELAGARAMLEEPNIAIKEGTKTTLFELMEKHSSDRLDVPRLRNMLERCAETAEDPVPLDETFAQLLLKLLSTFRCKPDTSAKLSNAYLLWSLCHCIAELLNAQDASFPWIAKSRTWPETEVLHRALTIETLSRVAVNEVEAEVLKTIKASNLALRAYVKDAFPPTRSAALDRALCEYFWWDQVLEDA</sequence>